<keyword evidence="5" id="KW-1185">Reference proteome</keyword>
<feature type="signal peptide" evidence="2">
    <location>
        <begin position="1"/>
        <end position="20"/>
    </location>
</feature>
<evidence type="ECO:0000256" key="2">
    <source>
        <dbReference type="SAM" id="SignalP"/>
    </source>
</evidence>
<dbReference type="InterPro" id="IPR001304">
    <property type="entry name" value="C-type_lectin-like"/>
</dbReference>
<dbReference type="Ensembl" id="ENSSFAT00005029992.1">
    <property type="protein sequence ID" value="ENSSFAP00005028925.1"/>
    <property type="gene ID" value="ENSSFAG00005014709.1"/>
</dbReference>
<protein>
    <submittedName>
        <fullName evidence="4">Lactose-binding lectin l-2-like</fullName>
    </submittedName>
</protein>
<dbReference type="Pfam" id="PF00059">
    <property type="entry name" value="Lectin_C"/>
    <property type="match status" value="1"/>
</dbReference>
<evidence type="ECO:0000256" key="1">
    <source>
        <dbReference type="ARBA" id="ARBA00023157"/>
    </source>
</evidence>
<dbReference type="SMART" id="SM00034">
    <property type="entry name" value="CLECT"/>
    <property type="match status" value="1"/>
</dbReference>
<dbReference type="Proteomes" id="UP000472267">
    <property type="component" value="Chromosome 22"/>
</dbReference>
<evidence type="ECO:0000313" key="5">
    <source>
        <dbReference type="Proteomes" id="UP000472267"/>
    </source>
</evidence>
<accession>A0A672HJ23</accession>
<dbReference type="PROSITE" id="PS00615">
    <property type="entry name" value="C_TYPE_LECTIN_1"/>
    <property type="match status" value="1"/>
</dbReference>
<dbReference type="InterPro" id="IPR050111">
    <property type="entry name" value="C-type_lectin/snaclec_domain"/>
</dbReference>
<proteinExistence type="predicted"/>
<dbReference type="GO" id="GO:0005576">
    <property type="term" value="C:extracellular region"/>
    <property type="evidence" value="ECO:0007669"/>
    <property type="project" value="UniProtKB-SubCell"/>
</dbReference>
<name>A0A672HJ23_SALFA</name>
<evidence type="ECO:0000313" key="4">
    <source>
        <dbReference type="Ensembl" id="ENSSFAP00005028925.1"/>
    </source>
</evidence>
<dbReference type="Gene3D" id="3.10.100.10">
    <property type="entry name" value="Mannose-Binding Protein A, subunit A"/>
    <property type="match status" value="1"/>
</dbReference>
<dbReference type="InterPro" id="IPR016187">
    <property type="entry name" value="CTDL_fold"/>
</dbReference>
<reference evidence="4" key="1">
    <citation type="submission" date="2019-06" db="EMBL/GenBank/DDBJ databases">
        <authorList>
            <consortium name="Wellcome Sanger Institute Data Sharing"/>
        </authorList>
    </citation>
    <scope>NUCLEOTIDE SEQUENCE [LARGE SCALE GENOMIC DNA]</scope>
</reference>
<feature type="chain" id="PRO_5046374711" evidence="2">
    <location>
        <begin position="21"/>
        <end position="167"/>
    </location>
</feature>
<dbReference type="PANTHER" id="PTHR22803">
    <property type="entry name" value="MANNOSE, PHOSPHOLIPASE, LECTIN RECEPTOR RELATED"/>
    <property type="match status" value="1"/>
</dbReference>
<sequence length="167" mass="19300">MSCFSMMFFLFLCFLALCAATPLEEKNTKLQRGGCPAFWFSFNGRCYRYFATDRTWAAAERHCVSQGANLVSIHSVQEQNFVKSLIQNFDLTEGRTWIGLTDRHEESQWMWSDGSRVNFVFWNPGEPNNNRGPEPCVETNFGGHKKWNDERCSRMQPFVCALRTACP</sequence>
<reference evidence="4" key="3">
    <citation type="submission" date="2025-09" db="UniProtKB">
        <authorList>
            <consortium name="Ensembl"/>
        </authorList>
    </citation>
    <scope>IDENTIFICATION</scope>
</reference>
<feature type="domain" description="C-type lectin" evidence="3">
    <location>
        <begin position="42"/>
        <end position="161"/>
    </location>
</feature>
<dbReference type="AlphaFoldDB" id="A0A672HJ23"/>
<gene>
    <name evidence="4" type="primary">LOC115409928</name>
</gene>
<evidence type="ECO:0000259" key="3">
    <source>
        <dbReference type="PROSITE" id="PS50041"/>
    </source>
</evidence>
<dbReference type="InterPro" id="IPR016186">
    <property type="entry name" value="C-type_lectin-like/link_sf"/>
</dbReference>
<dbReference type="PROSITE" id="PS50041">
    <property type="entry name" value="C_TYPE_LECTIN_2"/>
    <property type="match status" value="1"/>
</dbReference>
<dbReference type="InParanoid" id="A0A672HJ23"/>
<organism evidence="4 5">
    <name type="scientific">Salarias fasciatus</name>
    <name type="common">Jewelled blenny</name>
    <name type="synonym">Blennius fasciatus</name>
    <dbReference type="NCBI Taxonomy" id="181472"/>
    <lineage>
        <taxon>Eukaryota</taxon>
        <taxon>Metazoa</taxon>
        <taxon>Chordata</taxon>
        <taxon>Craniata</taxon>
        <taxon>Vertebrata</taxon>
        <taxon>Euteleostomi</taxon>
        <taxon>Actinopterygii</taxon>
        <taxon>Neopterygii</taxon>
        <taxon>Teleostei</taxon>
        <taxon>Neoteleostei</taxon>
        <taxon>Acanthomorphata</taxon>
        <taxon>Ovalentaria</taxon>
        <taxon>Blenniimorphae</taxon>
        <taxon>Blenniiformes</taxon>
        <taxon>Blennioidei</taxon>
        <taxon>Blenniidae</taxon>
        <taxon>Salariinae</taxon>
        <taxon>Salarias</taxon>
    </lineage>
</organism>
<dbReference type="FunCoup" id="A0A672HJ23">
    <property type="interactions" value="1174"/>
</dbReference>
<dbReference type="InterPro" id="IPR018378">
    <property type="entry name" value="C-type_lectin_CS"/>
</dbReference>
<reference evidence="4" key="2">
    <citation type="submission" date="2025-08" db="UniProtKB">
        <authorList>
            <consortium name="Ensembl"/>
        </authorList>
    </citation>
    <scope>IDENTIFICATION</scope>
</reference>
<dbReference type="OMA" id="THEHCGH"/>
<keyword evidence="1" id="KW-1015">Disulfide bond</keyword>
<keyword evidence="2" id="KW-0732">Signal</keyword>
<dbReference type="PRINTS" id="PR01504">
    <property type="entry name" value="PNCREATITSAP"/>
</dbReference>
<dbReference type="SUPFAM" id="SSF56436">
    <property type="entry name" value="C-type lectin-like"/>
    <property type="match status" value="1"/>
</dbReference>